<dbReference type="RefSeq" id="WP_188930583.1">
    <property type="nucleotide sequence ID" value="NZ_BMJC01000002.1"/>
</dbReference>
<dbReference type="Pfam" id="PF02470">
    <property type="entry name" value="MlaD"/>
    <property type="match status" value="1"/>
</dbReference>
<evidence type="ECO:0000313" key="5">
    <source>
        <dbReference type="Proteomes" id="UP000607559"/>
    </source>
</evidence>
<gene>
    <name evidence="4" type="ORF">GCM10011511_16860</name>
</gene>
<accession>A0A8J2XSD2</accession>
<keyword evidence="1" id="KW-0175">Coiled coil</keyword>
<keyword evidence="2" id="KW-1133">Transmembrane helix</keyword>
<organism evidence="4 5">
    <name type="scientific">Puia dinghuensis</name>
    <dbReference type="NCBI Taxonomy" id="1792502"/>
    <lineage>
        <taxon>Bacteria</taxon>
        <taxon>Pseudomonadati</taxon>
        <taxon>Bacteroidota</taxon>
        <taxon>Chitinophagia</taxon>
        <taxon>Chitinophagales</taxon>
        <taxon>Chitinophagaceae</taxon>
        <taxon>Puia</taxon>
    </lineage>
</organism>
<evidence type="ECO:0000256" key="2">
    <source>
        <dbReference type="SAM" id="Phobius"/>
    </source>
</evidence>
<name>A0A8J2XSD2_9BACT</name>
<evidence type="ECO:0000256" key="1">
    <source>
        <dbReference type="SAM" id="Coils"/>
    </source>
</evidence>
<dbReference type="PANTHER" id="PTHR33371:SF4">
    <property type="entry name" value="INTERMEMBRANE PHOSPHOLIPID TRANSPORT SYSTEM BINDING PROTEIN MLAD"/>
    <property type="match status" value="1"/>
</dbReference>
<dbReference type="EMBL" id="BMJC01000002">
    <property type="protein sequence ID" value="GGA94175.1"/>
    <property type="molecule type" value="Genomic_DNA"/>
</dbReference>
<proteinExistence type="predicted"/>
<feature type="coiled-coil region" evidence="1">
    <location>
        <begin position="190"/>
        <end position="237"/>
    </location>
</feature>
<keyword evidence="2" id="KW-0812">Transmembrane</keyword>
<sequence>MPQESNYKWKLGLFAIAALVVAIAGIYYIGKQRNKFGSVLHISALFSSVNGLKVGNNVRIRGIDVGTVDGIQLITDSTVQVQMVIQKKVQHFIRRDAMASIGTEGLMGDKVVSILAGTPDTPTIREGDTLAARQPIETDAIISSLKTSADNAAIITANLANISTRISNGKGALGKLLHDTALSSNISATVKNLKSGSKKLDENMEAAQHNFLFRGFFRKKEKEKKRKEDSVKEAQHR</sequence>
<dbReference type="AlphaFoldDB" id="A0A8J2XSD2"/>
<feature type="transmembrane region" description="Helical" evidence="2">
    <location>
        <begin position="12"/>
        <end position="30"/>
    </location>
</feature>
<dbReference type="Proteomes" id="UP000607559">
    <property type="component" value="Unassembled WGS sequence"/>
</dbReference>
<protein>
    <recommendedName>
        <fullName evidence="3">Mce/MlaD domain-containing protein</fullName>
    </recommendedName>
</protein>
<evidence type="ECO:0000313" key="4">
    <source>
        <dbReference type="EMBL" id="GGA94175.1"/>
    </source>
</evidence>
<reference evidence="4" key="1">
    <citation type="journal article" date="2014" name="Int. J. Syst. Evol. Microbiol.">
        <title>Complete genome sequence of Corynebacterium casei LMG S-19264T (=DSM 44701T), isolated from a smear-ripened cheese.</title>
        <authorList>
            <consortium name="US DOE Joint Genome Institute (JGI-PGF)"/>
            <person name="Walter F."/>
            <person name="Albersmeier A."/>
            <person name="Kalinowski J."/>
            <person name="Ruckert C."/>
        </authorList>
    </citation>
    <scope>NUCLEOTIDE SEQUENCE</scope>
    <source>
        <strain evidence="4">CGMCC 1.15448</strain>
    </source>
</reference>
<keyword evidence="2" id="KW-0472">Membrane</keyword>
<reference evidence="4" key="2">
    <citation type="submission" date="2020-09" db="EMBL/GenBank/DDBJ databases">
        <authorList>
            <person name="Sun Q."/>
            <person name="Zhou Y."/>
        </authorList>
    </citation>
    <scope>NUCLEOTIDE SEQUENCE</scope>
    <source>
        <strain evidence="4">CGMCC 1.15448</strain>
    </source>
</reference>
<feature type="domain" description="Mce/MlaD" evidence="3">
    <location>
        <begin position="41"/>
        <end position="117"/>
    </location>
</feature>
<dbReference type="InterPro" id="IPR003399">
    <property type="entry name" value="Mce/MlaD"/>
</dbReference>
<evidence type="ECO:0000259" key="3">
    <source>
        <dbReference type="Pfam" id="PF02470"/>
    </source>
</evidence>
<comment type="caution">
    <text evidence="4">The sequence shown here is derived from an EMBL/GenBank/DDBJ whole genome shotgun (WGS) entry which is preliminary data.</text>
</comment>
<dbReference type="InterPro" id="IPR052336">
    <property type="entry name" value="MlaD_Phospholipid_Transporter"/>
</dbReference>
<dbReference type="PANTHER" id="PTHR33371">
    <property type="entry name" value="INTERMEMBRANE PHOSPHOLIPID TRANSPORT SYSTEM BINDING PROTEIN MLAD-RELATED"/>
    <property type="match status" value="1"/>
</dbReference>
<keyword evidence="5" id="KW-1185">Reference proteome</keyword>